<evidence type="ECO:0000256" key="1">
    <source>
        <dbReference type="ARBA" id="ARBA00000971"/>
    </source>
</evidence>
<feature type="compositionally biased region" description="Low complexity" evidence="6">
    <location>
        <begin position="247"/>
        <end position="264"/>
    </location>
</feature>
<evidence type="ECO:0000259" key="8">
    <source>
        <dbReference type="PROSITE" id="PS50198"/>
    </source>
</evidence>
<reference evidence="9" key="1">
    <citation type="submission" date="2022-06" db="EMBL/GenBank/DDBJ databases">
        <authorList>
            <person name="Berger JAMES D."/>
            <person name="Berger JAMES D."/>
        </authorList>
    </citation>
    <scope>NUCLEOTIDE SEQUENCE [LARGE SCALE GENOMIC DNA]</scope>
</reference>
<keyword evidence="9" id="KW-1185">Reference proteome</keyword>
<accession>A0AA85JHU3</accession>
<feature type="domain" description="PpiC" evidence="8">
    <location>
        <begin position="41"/>
        <end position="131"/>
    </location>
</feature>
<dbReference type="Gene3D" id="3.10.50.40">
    <property type="match status" value="1"/>
</dbReference>
<dbReference type="InterPro" id="IPR051370">
    <property type="entry name" value="PPIase_Pin1"/>
</dbReference>
<reference evidence="10" key="2">
    <citation type="submission" date="2023-11" db="UniProtKB">
        <authorList>
            <consortium name="WormBaseParasite"/>
        </authorList>
    </citation>
    <scope>IDENTIFICATION</scope>
</reference>
<organism evidence="9 10">
    <name type="scientific">Trichobilharzia regenti</name>
    <name type="common">Nasal bird schistosome</name>
    <dbReference type="NCBI Taxonomy" id="157069"/>
    <lineage>
        <taxon>Eukaryota</taxon>
        <taxon>Metazoa</taxon>
        <taxon>Spiralia</taxon>
        <taxon>Lophotrochozoa</taxon>
        <taxon>Platyhelminthes</taxon>
        <taxon>Trematoda</taxon>
        <taxon>Digenea</taxon>
        <taxon>Strigeidida</taxon>
        <taxon>Schistosomatoidea</taxon>
        <taxon>Schistosomatidae</taxon>
        <taxon>Trichobilharzia</taxon>
    </lineage>
</organism>
<dbReference type="Proteomes" id="UP000050795">
    <property type="component" value="Unassembled WGS sequence"/>
</dbReference>
<dbReference type="InterPro" id="IPR046357">
    <property type="entry name" value="PPIase_dom_sf"/>
</dbReference>
<evidence type="ECO:0000256" key="6">
    <source>
        <dbReference type="SAM" id="MobiDB-lite"/>
    </source>
</evidence>
<evidence type="ECO:0000256" key="4">
    <source>
        <dbReference type="ARBA" id="ARBA00023235"/>
    </source>
</evidence>
<dbReference type="SUPFAM" id="SSF51045">
    <property type="entry name" value="WW domain"/>
    <property type="match status" value="1"/>
</dbReference>
<evidence type="ECO:0000256" key="2">
    <source>
        <dbReference type="ARBA" id="ARBA00013194"/>
    </source>
</evidence>
<dbReference type="SUPFAM" id="SSF54534">
    <property type="entry name" value="FKBP-like"/>
    <property type="match status" value="1"/>
</dbReference>
<dbReference type="Pfam" id="PF00397">
    <property type="entry name" value="WW"/>
    <property type="match status" value="1"/>
</dbReference>
<evidence type="ECO:0000313" key="10">
    <source>
        <dbReference type="WBParaSite" id="TREG1_23710.1"/>
    </source>
</evidence>
<evidence type="ECO:0000313" key="9">
    <source>
        <dbReference type="Proteomes" id="UP000050795"/>
    </source>
</evidence>
<dbReference type="EC" id="5.2.1.8" evidence="2"/>
<evidence type="ECO:0000256" key="5">
    <source>
        <dbReference type="PROSITE-ProRule" id="PRU00278"/>
    </source>
</evidence>
<dbReference type="InterPro" id="IPR000297">
    <property type="entry name" value="PPIase_PpiC"/>
</dbReference>
<dbReference type="PANTHER" id="PTHR10657:SF4">
    <property type="entry name" value="PEPTIDYL-PROLYL CIS-TRANS ISOMERASE-RELATED"/>
    <property type="match status" value="1"/>
</dbReference>
<dbReference type="AlphaFoldDB" id="A0AA85JHU3"/>
<dbReference type="PROSITE" id="PS50020">
    <property type="entry name" value="WW_DOMAIN_2"/>
    <property type="match status" value="1"/>
</dbReference>
<evidence type="ECO:0000256" key="3">
    <source>
        <dbReference type="ARBA" id="ARBA00023110"/>
    </source>
</evidence>
<feature type="region of interest" description="Disordered" evidence="6">
    <location>
        <begin position="198"/>
        <end position="266"/>
    </location>
</feature>
<feature type="domain" description="WW" evidence="7">
    <location>
        <begin position="2"/>
        <end position="35"/>
    </location>
</feature>
<dbReference type="PROSITE" id="PS01159">
    <property type="entry name" value="WW_DOMAIN_1"/>
    <property type="match status" value="1"/>
</dbReference>
<keyword evidence="3 5" id="KW-0697">Rotamase</keyword>
<dbReference type="PANTHER" id="PTHR10657">
    <property type="entry name" value="PEPTIDYL-PROLYL CIS-TRANS ISOMERASE"/>
    <property type="match status" value="1"/>
</dbReference>
<dbReference type="InterPro" id="IPR001202">
    <property type="entry name" value="WW_dom"/>
</dbReference>
<protein>
    <recommendedName>
        <fullName evidence="2">peptidylprolyl isomerase</fullName>
        <ecNumber evidence="2">5.2.1.8</ecNumber>
    </recommendedName>
</protein>
<dbReference type="InterPro" id="IPR036020">
    <property type="entry name" value="WW_dom_sf"/>
</dbReference>
<sequence>MSSLPEGWVSRISSNGKTYYVNIVTNESQWELPQHPASSSSGKIRCSHLLVKHKESRRPSSWKQQNITRSKDEALFLIRKYKELIESGERKFDELARTESDCSSAASGGDLNFFGRGQMQKAFEDAAFTLKIHYAHALTGDMDFTDLGHALNMTCALQQHIVSLISRDLRNLGGVIEMRRRGTNTVSVQEAYVTAQQSMDTEVDSQLSDDQNSVVGSENIENGETTNNHDFCGPSNHVEDDTVPANSQMSSTCSSSTSQQAYESSSDEHELTTIDKLCECLRGSVVVSDSTDCLACKLRKEVYYETNVTTVCAACPGVPRLCSLPCFLWWHIFHIPTSRTQPTTTIRSEQTGTRIRESNDQVMVSESQVTDQSSEFRASEESVLQPCTASVRRVVGKRRRRKASRYRYVRRKVQPKNLWKNIYVPCTQMELTDGNRGLLI</sequence>
<name>A0AA85JHU3_TRIRE</name>
<dbReference type="Pfam" id="PF00639">
    <property type="entry name" value="Rotamase"/>
    <property type="match status" value="1"/>
</dbReference>
<dbReference type="CDD" id="cd00201">
    <property type="entry name" value="WW"/>
    <property type="match status" value="1"/>
</dbReference>
<feature type="compositionally biased region" description="Polar residues" evidence="6">
    <location>
        <begin position="198"/>
        <end position="229"/>
    </location>
</feature>
<proteinExistence type="predicted"/>
<evidence type="ECO:0000259" key="7">
    <source>
        <dbReference type="PROSITE" id="PS50020"/>
    </source>
</evidence>
<comment type="catalytic activity">
    <reaction evidence="1">
        <text>[protein]-peptidylproline (omega=180) = [protein]-peptidylproline (omega=0)</text>
        <dbReference type="Rhea" id="RHEA:16237"/>
        <dbReference type="Rhea" id="RHEA-COMP:10747"/>
        <dbReference type="Rhea" id="RHEA-COMP:10748"/>
        <dbReference type="ChEBI" id="CHEBI:83833"/>
        <dbReference type="ChEBI" id="CHEBI:83834"/>
        <dbReference type="EC" id="5.2.1.8"/>
    </reaction>
</comment>
<keyword evidence="4 5" id="KW-0413">Isomerase</keyword>
<dbReference type="FunFam" id="3.10.50.40:FF:000010">
    <property type="entry name" value="Peptidyl-prolyl cis-trans isomerase Pin1"/>
    <property type="match status" value="1"/>
</dbReference>
<dbReference type="GO" id="GO:0060255">
    <property type="term" value="P:regulation of macromolecule metabolic process"/>
    <property type="evidence" value="ECO:0007669"/>
    <property type="project" value="UniProtKB-ARBA"/>
</dbReference>
<dbReference type="WBParaSite" id="TREG1_23710.1">
    <property type="protein sequence ID" value="TREG1_23710.1"/>
    <property type="gene ID" value="TREG1_23710"/>
</dbReference>
<dbReference type="GO" id="GO:0003755">
    <property type="term" value="F:peptidyl-prolyl cis-trans isomerase activity"/>
    <property type="evidence" value="ECO:0007669"/>
    <property type="project" value="UniProtKB-KW"/>
</dbReference>
<dbReference type="GO" id="GO:0005829">
    <property type="term" value="C:cytosol"/>
    <property type="evidence" value="ECO:0007669"/>
    <property type="project" value="TreeGrafter"/>
</dbReference>
<dbReference type="PROSITE" id="PS50198">
    <property type="entry name" value="PPIC_PPIASE_2"/>
    <property type="match status" value="1"/>
</dbReference>
<dbReference type="GO" id="GO:0080090">
    <property type="term" value="P:regulation of primary metabolic process"/>
    <property type="evidence" value="ECO:0007669"/>
    <property type="project" value="UniProtKB-ARBA"/>
</dbReference>
<dbReference type="Gene3D" id="2.20.70.10">
    <property type="match status" value="1"/>
</dbReference>
<dbReference type="GO" id="GO:0005634">
    <property type="term" value="C:nucleus"/>
    <property type="evidence" value="ECO:0007669"/>
    <property type="project" value="TreeGrafter"/>
</dbReference>
<dbReference type="SMART" id="SM00456">
    <property type="entry name" value="WW"/>
    <property type="match status" value="1"/>
</dbReference>